<protein>
    <submittedName>
        <fullName evidence="3">Protein-tyrosine phosphatase</fullName>
        <ecNumber evidence="3">3.1.3.48</ecNumber>
    </submittedName>
</protein>
<keyword evidence="4" id="KW-1185">Reference proteome</keyword>
<dbReference type="AlphaFoldDB" id="A0A852ZPJ7"/>
<dbReference type="GO" id="GO:0004725">
    <property type="term" value="F:protein tyrosine phosphatase activity"/>
    <property type="evidence" value="ECO:0007669"/>
    <property type="project" value="UniProtKB-EC"/>
</dbReference>
<keyword evidence="3" id="KW-0378">Hydrolase</keyword>
<sequence>MPEESPTPGGVPANGGAPTDGGGPVDGVVVGAAAEAAAARAVTGSPDGAVEEMPDETRLTGVRNFRDLGGLPTADGTGRVRHGRLFRSGHLAAATAEDVAVLDGLGLRLILDLRHHVDISLDGPDVPLRGVRHLNMPLSDPASGAEFWAIVQSGRLDELRRALGDGRAEHRMRDSYRRIVTERTAEHGRMLRLLAEPDGVPALIHCTAGKDRAGWSAAVVLLALGVRWDAIERDYLASSAAHRLYRFRRADGSVPDPDSEIATLVAPLFDARLSYLHAAVDEVRRNWGSEERYLTEGLGCGPDMRERLRETLLTTVDGGAPA</sequence>
<name>A0A852ZPJ7_9ACTN</name>
<organism evidence="3 4">
    <name type="scientific">Allostreptomyces psammosilenae</name>
    <dbReference type="NCBI Taxonomy" id="1892865"/>
    <lineage>
        <taxon>Bacteria</taxon>
        <taxon>Bacillati</taxon>
        <taxon>Actinomycetota</taxon>
        <taxon>Actinomycetes</taxon>
        <taxon>Kitasatosporales</taxon>
        <taxon>Streptomycetaceae</taxon>
        <taxon>Allostreptomyces</taxon>
    </lineage>
</organism>
<comment type="caution">
    <text evidence="3">The sequence shown here is derived from an EMBL/GenBank/DDBJ whole genome shotgun (WGS) entry which is preliminary data.</text>
</comment>
<evidence type="ECO:0000256" key="2">
    <source>
        <dbReference type="SAM" id="MobiDB-lite"/>
    </source>
</evidence>
<reference evidence="3 4" key="1">
    <citation type="submission" date="2020-07" db="EMBL/GenBank/DDBJ databases">
        <title>Sequencing the genomes of 1000 actinobacteria strains.</title>
        <authorList>
            <person name="Klenk H.-P."/>
        </authorList>
    </citation>
    <scope>NUCLEOTIDE SEQUENCE [LARGE SCALE GENOMIC DNA]</scope>
    <source>
        <strain evidence="3 4">DSM 42178</strain>
    </source>
</reference>
<feature type="region of interest" description="Disordered" evidence="2">
    <location>
        <begin position="1"/>
        <end position="27"/>
    </location>
</feature>
<comment type="similarity">
    <text evidence="1">Belongs to the protein-tyrosine phosphatase family.</text>
</comment>
<dbReference type="Pfam" id="PF13350">
    <property type="entry name" value="Y_phosphatase3"/>
    <property type="match status" value="1"/>
</dbReference>
<dbReference type="PANTHER" id="PTHR31126">
    <property type="entry name" value="TYROSINE-PROTEIN PHOSPHATASE"/>
    <property type="match status" value="1"/>
</dbReference>
<dbReference type="Gene3D" id="3.90.190.10">
    <property type="entry name" value="Protein tyrosine phosphatase superfamily"/>
    <property type="match status" value="1"/>
</dbReference>
<evidence type="ECO:0000313" key="3">
    <source>
        <dbReference type="EMBL" id="NYI03407.1"/>
    </source>
</evidence>
<accession>A0A852ZPJ7</accession>
<proteinExistence type="inferred from homology"/>
<evidence type="ECO:0000256" key="1">
    <source>
        <dbReference type="ARBA" id="ARBA00009580"/>
    </source>
</evidence>
<dbReference type="Proteomes" id="UP000567795">
    <property type="component" value="Unassembled WGS sequence"/>
</dbReference>
<dbReference type="InterPro" id="IPR029021">
    <property type="entry name" value="Prot-tyrosine_phosphatase-like"/>
</dbReference>
<dbReference type="InterPro" id="IPR026893">
    <property type="entry name" value="Tyr/Ser_Pase_IphP-type"/>
</dbReference>
<gene>
    <name evidence="3" type="ORF">FHU37_000350</name>
</gene>
<dbReference type="SUPFAM" id="SSF52799">
    <property type="entry name" value="(Phosphotyrosine protein) phosphatases II"/>
    <property type="match status" value="1"/>
</dbReference>
<dbReference type="EC" id="3.1.3.48" evidence="3"/>
<evidence type="ECO:0000313" key="4">
    <source>
        <dbReference type="Proteomes" id="UP000567795"/>
    </source>
</evidence>
<dbReference type="EMBL" id="JACBZD010000001">
    <property type="protein sequence ID" value="NYI03407.1"/>
    <property type="molecule type" value="Genomic_DNA"/>
</dbReference>
<dbReference type="PANTHER" id="PTHR31126:SF1">
    <property type="entry name" value="TYROSINE SPECIFIC PROTEIN PHOSPHATASES DOMAIN-CONTAINING PROTEIN"/>
    <property type="match status" value="1"/>
</dbReference>